<evidence type="ECO:0000313" key="3">
    <source>
        <dbReference type="EMBL" id="KAK6947575.1"/>
    </source>
</evidence>
<evidence type="ECO:0000256" key="1">
    <source>
        <dbReference type="ARBA" id="ARBA00022737"/>
    </source>
</evidence>
<keyword evidence="1" id="KW-0677">Repeat</keyword>
<proteinExistence type="predicted"/>
<dbReference type="Gene3D" id="1.25.40.10">
    <property type="entry name" value="Tetratricopeptide repeat domain"/>
    <property type="match status" value="1"/>
</dbReference>
<gene>
    <name evidence="3" type="ORF">RJ641_001048</name>
</gene>
<comment type="caution">
    <text evidence="3">The sequence shown here is derived from an EMBL/GenBank/DDBJ whole genome shotgun (WGS) entry which is preliminary data.</text>
</comment>
<sequence>MLTRTEPVASKWINIHFQASRVALRVSHAEALFGSLHRKNLVTWNAMISDFAHNGHSVKIIELFNELQTVKGLKPDGITFLNVLSACWHMPLETVAAEIAAAKVIQLEGDNEYVFVMMSNPYAYYNKWVDAEGKNSFKIDREFLTLNHRTTSSSPTYYCCILRPGQDRYVLIAMIALALGVPFLDIEIMEINVVNFLVLSSMFTPLPAGTITRHFAPGVSFKLSKKQKLQKGGKKSNKHNELPGLDWKRYKHLGKKALKTSLYSLCPYMVPNIHKTAISTLLENDGHGMIRRSNRAATHSHNKKTIARVRDRCSRVYPVIELGSSSRSNSDTTSSSPPLLHCAVATMIAHIQAPSET</sequence>
<dbReference type="InterPro" id="IPR002885">
    <property type="entry name" value="PPR_rpt"/>
</dbReference>
<dbReference type="Pfam" id="PF13041">
    <property type="entry name" value="PPR_2"/>
    <property type="match status" value="1"/>
</dbReference>
<dbReference type="InterPro" id="IPR046960">
    <property type="entry name" value="PPR_At4g14850-like_plant"/>
</dbReference>
<name>A0AAN8W9E7_9MAGN</name>
<accession>A0AAN8W9E7</accession>
<dbReference type="GO" id="GO:0009451">
    <property type="term" value="P:RNA modification"/>
    <property type="evidence" value="ECO:0007669"/>
    <property type="project" value="InterPro"/>
</dbReference>
<protein>
    <submittedName>
        <fullName evidence="3">Pentatricopeptide repeat</fullName>
    </submittedName>
</protein>
<dbReference type="EMBL" id="JBAMMX010000001">
    <property type="protein sequence ID" value="KAK6947575.1"/>
    <property type="molecule type" value="Genomic_DNA"/>
</dbReference>
<dbReference type="AlphaFoldDB" id="A0AAN8W9E7"/>
<organism evidence="3 4">
    <name type="scientific">Dillenia turbinata</name>
    <dbReference type="NCBI Taxonomy" id="194707"/>
    <lineage>
        <taxon>Eukaryota</taxon>
        <taxon>Viridiplantae</taxon>
        <taxon>Streptophyta</taxon>
        <taxon>Embryophyta</taxon>
        <taxon>Tracheophyta</taxon>
        <taxon>Spermatophyta</taxon>
        <taxon>Magnoliopsida</taxon>
        <taxon>eudicotyledons</taxon>
        <taxon>Gunneridae</taxon>
        <taxon>Pentapetalae</taxon>
        <taxon>Dilleniales</taxon>
        <taxon>Dilleniaceae</taxon>
        <taxon>Dillenia</taxon>
    </lineage>
</organism>
<dbReference type="Proteomes" id="UP001370490">
    <property type="component" value="Unassembled WGS sequence"/>
</dbReference>
<feature type="repeat" description="PPR" evidence="2">
    <location>
        <begin position="40"/>
        <end position="75"/>
    </location>
</feature>
<evidence type="ECO:0000313" key="4">
    <source>
        <dbReference type="Proteomes" id="UP001370490"/>
    </source>
</evidence>
<reference evidence="3 4" key="1">
    <citation type="submission" date="2023-12" db="EMBL/GenBank/DDBJ databases">
        <title>A high-quality genome assembly for Dillenia turbinata (Dilleniales).</title>
        <authorList>
            <person name="Chanderbali A."/>
        </authorList>
    </citation>
    <scope>NUCLEOTIDE SEQUENCE [LARGE SCALE GENOMIC DNA]</scope>
    <source>
        <strain evidence="3">LSX21</strain>
        <tissue evidence="3">Leaf</tissue>
    </source>
</reference>
<dbReference type="PROSITE" id="PS51375">
    <property type="entry name" value="PPR"/>
    <property type="match status" value="1"/>
</dbReference>
<evidence type="ECO:0000256" key="2">
    <source>
        <dbReference type="PROSITE-ProRule" id="PRU00708"/>
    </source>
</evidence>
<keyword evidence="4" id="KW-1185">Reference proteome</keyword>
<dbReference type="GO" id="GO:0003723">
    <property type="term" value="F:RNA binding"/>
    <property type="evidence" value="ECO:0007669"/>
    <property type="project" value="InterPro"/>
</dbReference>
<dbReference type="PANTHER" id="PTHR47926">
    <property type="entry name" value="PENTATRICOPEPTIDE REPEAT-CONTAINING PROTEIN"/>
    <property type="match status" value="1"/>
</dbReference>
<dbReference type="InterPro" id="IPR011990">
    <property type="entry name" value="TPR-like_helical_dom_sf"/>
</dbReference>